<reference evidence="3" key="1">
    <citation type="submission" date="2011-02" db="EMBL/GenBank/DDBJ databases">
        <title>The Genome Sequence of Capsaspora owczarzaki ATCC 30864.</title>
        <authorList>
            <person name="Russ C."/>
            <person name="Cuomo C."/>
            <person name="Burger G."/>
            <person name="Gray M.W."/>
            <person name="Holland P.W.H."/>
            <person name="King N."/>
            <person name="Lang F.B.F."/>
            <person name="Roger A.J."/>
            <person name="Ruiz-Trillo I."/>
            <person name="Young S.K."/>
            <person name="Zeng Q."/>
            <person name="Gargeya S."/>
            <person name="Alvarado L."/>
            <person name="Berlin A."/>
            <person name="Chapman S.B."/>
            <person name="Chen Z."/>
            <person name="Freedman E."/>
            <person name="Gellesch M."/>
            <person name="Goldberg J."/>
            <person name="Griggs A."/>
            <person name="Gujja S."/>
            <person name="Heilman E."/>
            <person name="Heiman D."/>
            <person name="Howarth C."/>
            <person name="Mehta T."/>
            <person name="Neiman D."/>
            <person name="Pearson M."/>
            <person name="Roberts A."/>
            <person name="Saif S."/>
            <person name="Shea T."/>
            <person name="Shenoy N."/>
            <person name="Sisk P."/>
            <person name="Stolte C."/>
            <person name="Sykes S."/>
            <person name="White J."/>
            <person name="Yandava C."/>
            <person name="Haas B."/>
            <person name="Nusbaum C."/>
            <person name="Birren B."/>
        </authorList>
    </citation>
    <scope>NUCLEOTIDE SEQUENCE</scope>
    <source>
        <strain evidence="3">ATCC 30864</strain>
    </source>
</reference>
<dbReference type="RefSeq" id="XP_004349918.1">
    <property type="nucleotide sequence ID" value="XM_004349868.2"/>
</dbReference>
<evidence type="ECO:0000313" key="3">
    <source>
        <dbReference type="Proteomes" id="UP000008743"/>
    </source>
</evidence>
<dbReference type="InParanoid" id="A0A0D2X114"/>
<dbReference type="Pfam" id="PF03357">
    <property type="entry name" value="Snf7"/>
    <property type="match status" value="1"/>
</dbReference>
<dbReference type="STRING" id="595528.A0A0D2X114"/>
<protein>
    <submittedName>
        <fullName evidence="2">Chromatin modifying protein 1b</fullName>
    </submittedName>
</protein>
<dbReference type="InterPro" id="IPR005024">
    <property type="entry name" value="Snf7_fam"/>
</dbReference>
<dbReference type="Proteomes" id="UP000008743">
    <property type="component" value="Unassembled WGS sequence"/>
</dbReference>
<dbReference type="Gene3D" id="6.10.140.1230">
    <property type="match status" value="1"/>
</dbReference>
<proteinExistence type="predicted"/>
<evidence type="ECO:0000313" key="2">
    <source>
        <dbReference type="EMBL" id="KJE90014.1"/>
    </source>
</evidence>
<sequence>MSWFGGGNNMEKHLFNLKFAAKQLERTAKKCEKEAKTEQTKLKQAIQKGNMEGARIHAENSIRNKNQSLNFLRMGSRIDAVASRVETAVRMKQVTSSMAGVVKAMDQAASSMNIEKISMIMDKFEQQFENLDVQSQYMENSMNSSTTLTVPEDQVDSLMHQVADEHGLELNMELNSNKVPDTAASNAAAEQDELSDRLARLRQNI</sequence>
<dbReference type="eggNOG" id="KOG3232">
    <property type="taxonomic scope" value="Eukaryota"/>
</dbReference>
<gene>
    <name evidence="2" type="ORF">CAOG_001398</name>
</gene>
<dbReference type="FunCoup" id="A0A0D2X114">
    <property type="interactions" value="367"/>
</dbReference>
<dbReference type="PANTHER" id="PTHR10476">
    <property type="entry name" value="CHARGED MULTIVESICULAR BODY PROTEIN"/>
    <property type="match status" value="1"/>
</dbReference>
<dbReference type="AlphaFoldDB" id="A0A0D2X114"/>
<dbReference type="PhylomeDB" id="A0A0D2X114"/>
<dbReference type="EMBL" id="KE346361">
    <property type="protein sequence ID" value="KJE90014.1"/>
    <property type="molecule type" value="Genomic_DNA"/>
</dbReference>
<organism evidence="2 3">
    <name type="scientific">Capsaspora owczarzaki (strain ATCC 30864)</name>
    <dbReference type="NCBI Taxonomy" id="595528"/>
    <lineage>
        <taxon>Eukaryota</taxon>
        <taxon>Filasterea</taxon>
        <taxon>Capsaspora</taxon>
    </lineage>
</organism>
<accession>A0A0D2X114</accession>
<keyword evidence="1" id="KW-0175">Coiled coil</keyword>
<dbReference type="GO" id="GO:0007034">
    <property type="term" value="P:vacuolar transport"/>
    <property type="evidence" value="ECO:0007669"/>
    <property type="project" value="InterPro"/>
</dbReference>
<feature type="coiled-coil region" evidence="1">
    <location>
        <begin position="14"/>
        <end position="48"/>
    </location>
</feature>
<name>A0A0D2X114_CAPO3</name>
<keyword evidence="3" id="KW-1185">Reference proteome</keyword>
<dbReference type="OrthoDB" id="10266568at2759"/>
<evidence type="ECO:0000256" key="1">
    <source>
        <dbReference type="SAM" id="Coils"/>
    </source>
</evidence>
<dbReference type="OMA" id="DMIFQLR"/>